<dbReference type="PANTHER" id="PTHR16156">
    <property type="entry name" value="AFTIPHILIN A-RELATED"/>
    <property type="match status" value="1"/>
</dbReference>
<feature type="region of interest" description="Disordered" evidence="1">
    <location>
        <begin position="330"/>
        <end position="353"/>
    </location>
</feature>
<sequence length="399" mass="43187">MALPPSSSTFDEESEEFCGCGDANGAPSQFQTGSFYCEAGLRPPAPRAALLLRGRRGLLTLAVFGEQAAHPWCCGLTERWDSQVGGANQPVGNSGREGVTESAPRSQHAPGAKEDGGCPAADRQPQDRSRPRDDGEAQETSATSRRAESGTEGPHATERNTEQRILGNIPLSDSFADFCSAPTQGGGGGAWAHFEERFSLTEQKEVSEVSSLQPEEEEPGAARRSSTQTACRVLQLLRSSFPEVLLHAEEEEELLDLSAVLQAQRPPQSEDDPSHTHRTEPTMLWPHHHIHSSVGLQFRWDGSHSNQILLRCLGVDSRNIVFRKKPLSLSAAGQRPPDPSKDAPAGSSADPLKACCVQEPSEFSLQELPSSPLDWSIRGLSSSQDAASPRRAPLFWGWK</sequence>
<accession>A0A834C357</accession>
<dbReference type="Pfam" id="PF15045">
    <property type="entry name" value="Clathrin_bdg"/>
    <property type="match status" value="1"/>
</dbReference>
<evidence type="ECO:0000313" key="4">
    <source>
        <dbReference type="Proteomes" id="UP000646548"/>
    </source>
</evidence>
<comment type="caution">
    <text evidence="3">The sequence shown here is derived from an EMBL/GenBank/DDBJ whole genome shotgun (WGS) entry which is preliminary data.</text>
</comment>
<organism evidence="3 4">
    <name type="scientific">Oryzias melastigma</name>
    <name type="common">Marine medaka</name>
    <dbReference type="NCBI Taxonomy" id="30732"/>
    <lineage>
        <taxon>Eukaryota</taxon>
        <taxon>Metazoa</taxon>
        <taxon>Chordata</taxon>
        <taxon>Craniata</taxon>
        <taxon>Vertebrata</taxon>
        <taxon>Euteleostomi</taxon>
        <taxon>Actinopterygii</taxon>
        <taxon>Neopterygii</taxon>
        <taxon>Teleostei</taxon>
        <taxon>Neoteleostei</taxon>
        <taxon>Acanthomorphata</taxon>
        <taxon>Ovalentaria</taxon>
        <taxon>Atherinomorphae</taxon>
        <taxon>Beloniformes</taxon>
        <taxon>Adrianichthyidae</taxon>
        <taxon>Oryziinae</taxon>
        <taxon>Oryzias</taxon>
    </lineage>
</organism>
<dbReference type="InterPro" id="IPR046359">
    <property type="entry name" value="Aftin-like"/>
</dbReference>
<feature type="compositionally biased region" description="Basic and acidic residues" evidence="1">
    <location>
        <begin position="124"/>
        <end position="135"/>
    </location>
</feature>
<dbReference type="AlphaFoldDB" id="A0A834C357"/>
<evidence type="ECO:0000259" key="2">
    <source>
        <dbReference type="Pfam" id="PF15045"/>
    </source>
</evidence>
<name>A0A834C357_ORYME</name>
<evidence type="ECO:0000313" key="3">
    <source>
        <dbReference type="EMBL" id="KAF6718976.1"/>
    </source>
</evidence>
<feature type="region of interest" description="Disordered" evidence="1">
    <location>
        <begin position="379"/>
        <end position="399"/>
    </location>
</feature>
<dbReference type="GO" id="GO:0032588">
    <property type="term" value="C:trans-Golgi network membrane"/>
    <property type="evidence" value="ECO:0007669"/>
    <property type="project" value="InterPro"/>
</dbReference>
<feature type="compositionally biased region" description="Basic and acidic residues" evidence="1">
    <location>
        <begin position="145"/>
        <end position="162"/>
    </location>
</feature>
<dbReference type="InterPro" id="IPR029205">
    <property type="entry name" value="Clathrin-bd"/>
</dbReference>
<dbReference type="EMBL" id="WKFB01000661">
    <property type="protein sequence ID" value="KAF6718976.1"/>
    <property type="molecule type" value="Genomic_DNA"/>
</dbReference>
<dbReference type="GO" id="GO:0030121">
    <property type="term" value="C:AP-1 adaptor complex"/>
    <property type="evidence" value="ECO:0007669"/>
    <property type="project" value="TreeGrafter"/>
</dbReference>
<dbReference type="GO" id="GO:0030276">
    <property type="term" value="F:clathrin binding"/>
    <property type="evidence" value="ECO:0007669"/>
    <property type="project" value="InterPro"/>
</dbReference>
<dbReference type="PANTHER" id="PTHR16156:SF10">
    <property type="entry name" value="AFTIPHILIN-RELATED"/>
    <property type="match status" value="1"/>
</dbReference>
<feature type="domain" description="Aftiphilin clathrin-binding box" evidence="2">
    <location>
        <begin position="290"/>
        <end position="325"/>
    </location>
</feature>
<evidence type="ECO:0000256" key="1">
    <source>
        <dbReference type="SAM" id="MobiDB-lite"/>
    </source>
</evidence>
<protein>
    <submittedName>
        <fullName evidence="3">Aftiphilin</fullName>
    </submittedName>
</protein>
<reference evidence="3" key="1">
    <citation type="journal article" name="BMC Genomics">
        <title>Long-read sequencing and de novo genome assembly of marine medaka (Oryzias melastigma).</title>
        <authorList>
            <person name="Liang P."/>
            <person name="Saqib H.S.A."/>
            <person name="Ni X."/>
            <person name="Shen Y."/>
        </authorList>
    </citation>
    <scope>NUCLEOTIDE SEQUENCE</scope>
    <source>
        <strain evidence="3">Bigg-433</strain>
    </source>
</reference>
<proteinExistence type="predicted"/>
<dbReference type="Proteomes" id="UP000646548">
    <property type="component" value="Unassembled WGS sequence"/>
</dbReference>
<feature type="region of interest" description="Disordered" evidence="1">
    <location>
        <begin position="85"/>
        <end position="162"/>
    </location>
</feature>
<feature type="region of interest" description="Disordered" evidence="1">
    <location>
        <begin position="202"/>
        <end position="227"/>
    </location>
</feature>
<gene>
    <name evidence="3" type="ORF">FQA47_015067</name>
</gene>